<feature type="compositionally biased region" description="Polar residues" evidence="1">
    <location>
        <begin position="116"/>
        <end position="137"/>
    </location>
</feature>
<evidence type="ECO:0000313" key="3">
    <source>
        <dbReference type="Proteomes" id="UP000290288"/>
    </source>
</evidence>
<accession>A0A4Q2DM87</accession>
<proteinExistence type="predicted"/>
<feature type="compositionally biased region" description="Polar residues" evidence="1">
    <location>
        <begin position="228"/>
        <end position="247"/>
    </location>
</feature>
<feature type="region of interest" description="Disordered" evidence="1">
    <location>
        <begin position="32"/>
        <end position="92"/>
    </location>
</feature>
<reference evidence="2 3" key="1">
    <citation type="submission" date="2019-01" db="EMBL/GenBank/DDBJ databases">
        <title>Draft genome sequence of Psathyrella aberdarensis IHI B618.</title>
        <authorList>
            <person name="Buettner E."/>
            <person name="Kellner H."/>
        </authorList>
    </citation>
    <scope>NUCLEOTIDE SEQUENCE [LARGE SCALE GENOMIC DNA]</scope>
    <source>
        <strain evidence="2 3">IHI B618</strain>
    </source>
</reference>
<keyword evidence="3" id="KW-1185">Reference proteome</keyword>
<dbReference type="Proteomes" id="UP000290288">
    <property type="component" value="Unassembled WGS sequence"/>
</dbReference>
<sequence length="274" mass="31360">MAIHAEYRQPYEGQYGECAAWEYTHDPQYQAQYRNPHYPQHQGPRYQYSQYLDPQYSQYLQEQQHSRNQHQQAHTPSPNRHTDSETPPSVTYGSLAATLPRQAQCYSWSESTNRYYQQEGNSNSNGAPPQGQRQDTYYETPPESPVLSPELCEHVDEKRASPQQPPEEFRRENTTTSVVESSPLVMNEPQPQENGSTSGYPAPAHLAQSSTRSSRKGKEEKSKKSGSWITSFFKRNSRNPNLDNSGGDSEVNDTKESKSKSKFKRNSILGFRTK</sequence>
<feature type="compositionally biased region" description="Polar residues" evidence="1">
    <location>
        <begin position="47"/>
        <end position="60"/>
    </location>
</feature>
<organism evidence="2 3">
    <name type="scientific">Candolleomyces aberdarensis</name>
    <dbReference type="NCBI Taxonomy" id="2316362"/>
    <lineage>
        <taxon>Eukaryota</taxon>
        <taxon>Fungi</taxon>
        <taxon>Dikarya</taxon>
        <taxon>Basidiomycota</taxon>
        <taxon>Agaricomycotina</taxon>
        <taxon>Agaricomycetes</taxon>
        <taxon>Agaricomycetidae</taxon>
        <taxon>Agaricales</taxon>
        <taxon>Agaricineae</taxon>
        <taxon>Psathyrellaceae</taxon>
        <taxon>Candolleomyces</taxon>
    </lineage>
</organism>
<dbReference type="EMBL" id="SDEE01000155">
    <property type="protein sequence ID" value="RXW20312.1"/>
    <property type="molecule type" value="Genomic_DNA"/>
</dbReference>
<evidence type="ECO:0000313" key="2">
    <source>
        <dbReference type="EMBL" id="RXW20312.1"/>
    </source>
</evidence>
<feature type="region of interest" description="Disordered" evidence="1">
    <location>
        <begin position="116"/>
        <end position="274"/>
    </location>
</feature>
<comment type="caution">
    <text evidence="2">The sequence shown here is derived from an EMBL/GenBank/DDBJ whole genome shotgun (WGS) entry which is preliminary data.</text>
</comment>
<dbReference type="AlphaFoldDB" id="A0A4Q2DM87"/>
<protein>
    <submittedName>
        <fullName evidence="2">Uncharacterized protein</fullName>
    </submittedName>
</protein>
<feature type="compositionally biased region" description="Polar residues" evidence="1">
    <location>
        <begin position="189"/>
        <end position="199"/>
    </location>
</feature>
<gene>
    <name evidence="2" type="ORF">EST38_g5534</name>
</gene>
<feature type="compositionally biased region" description="Polar residues" evidence="1">
    <location>
        <begin position="75"/>
        <end position="92"/>
    </location>
</feature>
<name>A0A4Q2DM87_9AGAR</name>
<feature type="compositionally biased region" description="Basic and acidic residues" evidence="1">
    <location>
        <begin position="151"/>
        <end position="160"/>
    </location>
</feature>
<evidence type="ECO:0000256" key="1">
    <source>
        <dbReference type="SAM" id="MobiDB-lite"/>
    </source>
</evidence>
<dbReference type="OrthoDB" id="10441958at2759"/>